<dbReference type="Proteomes" id="UP000593567">
    <property type="component" value="Unassembled WGS sequence"/>
</dbReference>
<evidence type="ECO:0000313" key="2">
    <source>
        <dbReference type="Proteomes" id="UP000593567"/>
    </source>
</evidence>
<comment type="caution">
    <text evidence="1">The sequence shown here is derived from an EMBL/GenBank/DDBJ whole genome shotgun (WGS) entry which is preliminary data.</text>
</comment>
<name>A0A7J7KLU9_BUGNE</name>
<accession>A0A7J7KLU9</accession>
<organism evidence="1 2">
    <name type="scientific">Bugula neritina</name>
    <name type="common">Brown bryozoan</name>
    <name type="synonym">Sertularia neritina</name>
    <dbReference type="NCBI Taxonomy" id="10212"/>
    <lineage>
        <taxon>Eukaryota</taxon>
        <taxon>Metazoa</taxon>
        <taxon>Spiralia</taxon>
        <taxon>Lophotrochozoa</taxon>
        <taxon>Bryozoa</taxon>
        <taxon>Gymnolaemata</taxon>
        <taxon>Cheilostomatida</taxon>
        <taxon>Flustrina</taxon>
        <taxon>Buguloidea</taxon>
        <taxon>Bugulidae</taxon>
        <taxon>Bugula</taxon>
    </lineage>
</organism>
<dbReference type="EMBL" id="VXIV02000317">
    <property type="protein sequence ID" value="KAF6039006.1"/>
    <property type="molecule type" value="Genomic_DNA"/>
</dbReference>
<proteinExistence type="predicted"/>
<dbReference type="AlphaFoldDB" id="A0A7J7KLU9"/>
<reference evidence="1" key="1">
    <citation type="submission" date="2020-06" db="EMBL/GenBank/DDBJ databases">
        <title>Draft genome of Bugula neritina, a colonial animal packing powerful symbionts and potential medicines.</title>
        <authorList>
            <person name="Rayko M."/>
        </authorList>
    </citation>
    <scope>NUCLEOTIDE SEQUENCE [LARGE SCALE GENOMIC DNA]</scope>
    <source>
        <strain evidence="1">Kwan_BN1</strain>
    </source>
</reference>
<keyword evidence="2" id="KW-1185">Reference proteome</keyword>
<sequence>MSIIFDTAVLTGAGEKWTRAEADKCIQVLAKKYNVHGTRFDYTEFVRMFTRDFPFKKPHVNRDITQEYEKVKYSDVKETTSEEEKSSLPAE</sequence>
<gene>
    <name evidence="1" type="ORF">EB796_002661</name>
</gene>
<protein>
    <submittedName>
        <fullName evidence="1">Uncharacterized protein</fullName>
    </submittedName>
</protein>
<evidence type="ECO:0000313" key="1">
    <source>
        <dbReference type="EMBL" id="KAF6039006.1"/>
    </source>
</evidence>